<gene>
    <name evidence="1" type="ORF">ACFSBI_13135</name>
</gene>
<organism evidence="1 2">
    <name type="scientific">Amnibacterium endophyticum</name>
    <dbReference type="NCBI Taxonomy" id="2109337"/>
    <lineage>
        <taxon>Bacteria</taxon>
        <taxon>Bacillati</taxon>
        <taxon>Actinomycetota</taxon>
        <taxon>Actinomycetes</taxon>
        <taxon>Micrococcales</taxon>
        <taxon>Microbacteriaceae</taxon>
        <taxon>Amnibacterium</taxon>
    </lineage>
</organism>
<reference evidence="2" key="1">
    <citation type="journal article" date="2019" name="Int. J. Syst. Evol. Microbiol.">
        <title>The Global Catalogue of Microorganisms (GCM) 10K type strain sequencing project: providing services to taxonomists for standard genome sequencing and annotation.</title>
        <authorList>
            <consortium name="The Broad Institute Genomics Platform"/>
            <consortium name="The Broad Institute Genome Sequencing Center for Infectious Disease"/>
            <person name="Wu L."/>
            <person name="Ma J."/>
        </authorList>
    </citation>
    <scope>NUCLEOTIDE SEQUENCE [LARGE SCALE GENOMIC DNA]</scope>
    <source>
        <strain evidence="2">CGMCC 1.12471</strain>
    </source>
</reference>
<evidence type="ECO:0000313" key="1">
    <source>
        <dbReference type="EMBL" id="MFD1722496.1"/>
    </source>
</evidence>
<name>A0ABW4LG84_9MICO</name>
<comment type="caution">
    <text evidence="1">The sequence shown here is derived from an EMBL/GenBank/DDBJ whole genome shotgun (WGS) entry which is preliminary data.</text>
</comment>
<dbReference type="EMBL" id="JBHUEA010000021">
    <property type="protein sequence ID" value="MFD1722496.1"/>
    <property type="molecule type" value="Genomic_DNA"/>
</dbReference>
<keyword evidence="2" id="KW-1185">Reference proteome</keyword>
<sequence>MQRIAGREHVRYSGHRNRYGVDARTLRRQALRGEMTKLRCGAFVDTAVWESLDPQQRMRLEAAAVHDSGRVRFIASHASAAALWEVPRIGAPDGLVHTLTSAADGTRTENGLRKHAVADLDLHRVLVHGIPCTSIERTVLDLAMTEPFVDAVVALDWALREHTSEDALHRALEELDPMRGRAKAERVLAFGDGRSGSVGESYSRALMAEHGFPVPVLQQRFDDHRGLIGFVDFFWPDFSLIGEFDGLVKYSDLSMLRGRTPADALVDEKIREDRLRSTGNRCIRWIWATLRQRGALAAQLRAAGLPSSAAIRA</sequence>
<accession>A0ABW4LG84</accession>
<evidence type="ECO:0008006" key="3">
    <source>
        <dbReference type="Google" id="ProtNLM"/>
    </source>
</evidence>
<protein>
    <recommendedName>
        <fullName evidence="3">AbiEi antitoxin C-terminal domain-containing protein</fullName>
    </recommendedName>
</protein>
<evidence type="ECO:0000313" key="2">
    <source>
        <dbReference type="Proteomes" id="UP001597347"/>
    </source>
</evidence>
<dbReference type="Proteomes" id="UP001597347">
    <property type="component" value="Unassembled WGS sequence"/>
</dbReference>
<dbReference type="RefSeq" id="WP_377935649.1">
    <property type="nucleotide sequence ID" value="NZ_JBHUEA010000021.1"/>
</dbReference>
<proteinExistence type="predicted"/>